<evidence type="ECO:0000256" key="2">
    <source>
        <dbReference type="ARBA" id="ARBA00011738"/>
    </source>
</evidence>
<dbReference type="HAMAP" id="MF_00211">
    <property type="entry name" value="TrpD"/>
    <property type="match status" value="1"/>
</dbReference>
<comment type="subunit">
    <text evidence="2 12">Homodimer.</text>
</comment>
<feature type="binding site" evidence="12">
    <location>
        <position position="226"/>
    </location>
    <ligand>
        <name>Mg(2+)</name>
        <dbReference type="ChEBI" id="CHEBI:18420"/>
        <label>2</label>
    </ligand>
</feature>
<dbReference type="FunFam" id="1.20.970.10:FF:000006">
    <property type="entry name" value="Anthranilate phosphoribosyltransferase"/>
    <property type="match status" value="1"/>
</dbReference>
<dbReference type="GO" id="GO:0005829">
    <property type="term" value="C:cytosol"/>
    <property type="evidence" value="ECO:0007669"/>
    <property type="project" value="TreeGrafter"/>
</dbReference>
<reference evidence="15 16" key="1">
    <citation type="journal article" date="2018" name="Nat. Biotechnol.">
        <title>A standardized bacterial taxonomy based on genome phylogeny substantially revises the tree of life.</title>
        <authorList>
            <person name="Parks D.H."/>
            <person name="Chuvochina M."/>
            <person name="Waite D.W."/>
            <person name="Rinke C."/>
            <person name="Skarshewski A."/>
            <person name="Chaumeil P.A."/>
            <person name="Hugenholtz P."/>
        </authorList>
    </citation>
    <scope>NUCLEOTIDE SEQUENCE [LARGE SCALE GENOMIC DNA]</scope>
    <source>
        <strain evidence="15">UBA9158</strain>
    </source>
</reference>
<feature type="binding site" evidence="12">
    <location>
        <position position="227"/>
    </location>
    <ligand>
        <name>Mg(2+)</name>
        <dbReference type="ChEBI" id="CHEBI:18420"/>
        <label>2</label>
    </ligand>
</feature>
<comment type="similarity">
    <text evidence="11">In the C-terminal section; belongs to the anthranilate phosphoribosyltransferase family.</text>
</comment>
<evidence type="ECO:0000313" key="15">
    <source>
        <dbReference type="EMBL" id="HAN29669.1"/>
    </source>
</evidence>
<comment type="similarity">
    <text evidence="12">Belongs to the anthranilate phosphoribosyltransferase family.</text>
</comment>
<comment type="caution">
    <text evidence="12">Lacks conserved residue(s) required for the propagation of feature annotation.</text>
</comment>
<dbReference type="EMBL" id="DMND01000246">
    <property type="protein sequence ID" value="HAN29669.1"/>
    <property type="molecule type" value="Genomic_DNA"/>
</dbReference>
<dbReference type="GO" id="GO:0000287">
    <property type="term" value="F:magnesium ion binding"/>
    <property type="evidence" value="ECO:0007669"/>
    <property type="project" value="UniProtKB-UniRule"/>
</dbReference>
<feature type="binding site" evidence="12">
    <location>
        <begin position="84"/>
        <end position="85"/>
    </location>
    <ligand>
        <name>5-phospho-alpha-D-ribose 1-diphosphate</name>
        <dbReference type="ChEBI" id="CHEBI:58017"/>
    </ligand>
</feature>
<dbReference type="Proteomes" id="UP000259273">
    <property type="component" value="Unassembled WGS sequence"/>
</dbReference>
<dbReference type="PANTHER" id="PTHR43285">
    <property type="entry name" value="ANTHRANILATE PHOSPHORIBOSYLTRANSFERASE"/>
    <property type="match status" value="1"/>
</dbReference>
<dbReference type="PANTHER" id="PTHR43285:SF2">
    <property type="entry name" value="ANTHRANILATE PHOSPHORIBOSYLTRANSFERASE"/>
    <property type="match status" value="1"/>
</dbReference>
<dbReference type="EC" id="2.4.2.18" evidence="12"/>
<gene>
    <name evidence="12 15" type="primary">trpD</name>
    <name evidence="15" type="ORF">DCP75_18470</name>
</gene>
<comment type="function">
    <text evidence="12">Catalyzes the transfer of the phosphoribosyl group of 5-phosphorylribose-1-pyrophosphate (PRPP) to anthranilate to yield N-(5'-phosphoribosyl)-anthranilate (PRA).</text>
</comment>
<feature type="binding site" evidence="12">
    <location>
        <position position="227"/>
    </location>
    <ligand>
        <name>Mg(2+)</name>
        <dbReference type="ChEBI" id="CHEBI:18420"/>
        <label>1</label>
    </ligand>
</feature>
<protein>
    <recommendedName>
        <fullName evidence="12">Anthranilate phosphoribosyltransferase</fullName>
        <ecNumber evidence="12">2.4.2.18</ecNumber>
    </recommendedName>
</protein>
<dbReference type="GO" id="GO:0004048">
    <property type="term" value="F:anthranilate phosphoribosyltransferase activity"/>
    <property type="evidence" value="ECO:0007669"/>
    <property type="project" value="UniProtKB-UniRule"/>
</dbReference>
<dbReference type="Pfam" id="PF00591">
    <property type="entry name" value="Glycos_transf_3"/>
    <property type="match status" value="1"/>
</dbReference>
<keyword evidence="3 12" id="KW-0028">Amino-acid biosynthesis</keyword>
<comment type="cofactor">
    <cofactor evidence="12">
        <name>Mg(2+)</name>
        <dbReference type="ChEBI" id="CHEBI:18420"/>
    </cofactor>
    <text evidence="12">Binds 2 magnesium ions per monomer.</text>
</comment>
<feature type="domain" description="Glycosyl transferase family 3 N-terminal" evidence="14">
    <location>
        <begin position="4"/>
        <end position="66"/>
    </location>
</feature>
<dbReference type="STRING" id="1121937.GCA_000423125_02698"/>
<evidence type="ECO:0000259" key="13">
    <source>
        <dbReference type="Pfam" id="PF00591"/>
    </source>
</evidence>
<dbReference type="GO" id="GO:0000162">
    <property type="term" value="P:L-tryptophan biosynthetic process"/>
    <property type="evidence" value="ECO:0007669"/>
    <property type="project" value="UniProtKB-UniRule"/>
</dbReference>
<comment type="caution">
    <text evidence="15">The sequence shown here is derived from an EMBL/GenBank/DDBJ whole genome shotgun (WGS) entry which is preliminary data.</text>
</comment>
<keyword evidence="8 12" id="KW-0460">Magnesium</keyword>
<dbReference type="InterPro" id="IPR035902">
    <property type="entry name" value="Nuc_phospho_transferase"/>
</dbReference>
<dbReference type="UniPathway" id="UPA00035">
    <property type="reaction ID" value="UER00041"/>
</dbReference>
<keyword evidence="6 12" id="KW-0479">Metal-binding</keyword>
<organism evidence="15 16">
    <name type="scientific">Haliea salexigens</name>
    <dbReference type="NCBI Taxonomy" id="287487"/>
    <lineage>
        <taxon>Bacteria</taxon>
        <taxon>Pseudomonadati</taxon>
        <taxon>Pseudomonadota</taxon>
        <taxon>Gammaproteobacteria</taxon>
        <taxon>Cellvibrionales</taxon>
        <taxon>Halieaceae</taxon>
        <taxon>Haliea</taxon>
    </lineage>
</organism>
<dbReference type="AlphaFoldDB" id="A0A3C1KSL5"/>
<evidence type="ECO:0000256" key="5">
    <source>
        <dbReference type="ARBA" id="ARBA00022679"/>
    </source>
</evidence>
<feature type="binding site" evidence="12">
    <location>
        <position position="112"/>
    </location>
    <ligand>
        <name>anthranilate</name>
        <dbReference type="ChEBI" id="CHEBI:16567"/>
        <label>1</label>
    </ligand>
</feature>
<accession>A0A3C1KSL5</accession>
<evidence type="ECO:0000256" key="12">
    <source>
        <dbReference type="HAMAP-Rule" id="MF_00211"/>
    </source>
</evidence>
<dbReference type="SUPFAM" id="SSF47648">
    <property type="entry name" value="Nucleoside phosphorylase/phosphoribosyltransferase N-terminal domain"/>
    <property type="match status" value="1"/>
</dbReference>
<keyword evidence="4 12" id="KW-0328">Glycosyltransferase</keyword>
<evidence type="ECO:0000256" key="3">
    <source>
        <dbReference type="ARBA" id="ARBA00022605"/>
    </source>
</evidence>
<evidence type="ECO:0000259" key="14">
    <source>
        <dbReference type="Pfam" id="PF02885"/>
    </source>
</evidence>
<evidence type="ECO:0000256" key="1">
    <source>
        <dbReference type="ARBA" id="ARBA00004907"/>
    </source>
</evidence>
<comment type="catalytic activity">
    <reaction evidence="10 12">
        <text>N-(5-phospho-beta-D-ribosyl)anthranilate + diphosphate = 5-phospho-alpha-D-ribose 1-diphosphate + anthranilate</text>
        <dbReference type="Rhea" id="RHEA:11768"/>
        <dbReference type="ChEBI" id="CHEBI:16567"/>
        <dbReference type="ChEBI" id="CHEBI:18277"/>
        <dbReference type="ChEBI" id="CHEBI:33019"/>
        <dbReference type="ChEBI" id="CHEBI:58017"/>
        <dbReference type="EC" id="2.4.2.18"/>
    </reaction>
</comment>
<evidence type="ECO:0000313" key="16">
    <source>
        <dbReference type="Proteomes" id="UP000259273"/>
    </source>
</evidence>
<evidence type="ECO:0000256" key="6">
    <source>
        <dbReference type="ARBA" id="ARBA00022723"/>
    </source>
</evidence>
<keyword evidence="9 12" id="KW-0057">Aromatic amino acid biosynthesis</keyword>
<comment type="pathway">
    <text evidence="1 12">Amino-acid biosynthesis; L-tryptophan biosynthesis; L-tryptophan from chorismate: step 2/5.</text>
</comment>
<dbReference type="SUPFAM" id="SSF52418">
    <property type="entry name" value="Nucleoside phosphorylase/phosphoribosyltransferase catalytic domain"/>
    <property type="match status" value="1"/>
</dbReference>
<keyword evidence="5 12" id="KW-0808">Transferase</keyword>
<keyword evidence="7 12" id="KW-0822">Tryptophan biosynthesis</keyword>
<evidence type="ECO:0000256" key="11">
    <source>
        <dbReference type="ARBA" id="ARBA00061188"/>
    </source>
</evidence>
<evidence type="ECO:0000256" key="10">
    <source>
        <dbReference type="ARBA" id="ARBA00052328"/>
    </source>
</evidence>
<dbReference type="InterPro" id="IPR005940">
    <property type="entry name" value="Anthranilate_Pribosyl_Tfrase"/>
</dbReference>
<evidence type="ECO:0000256" key="4">
    <source>
        <dbReference type="ARBA" id="ARBA00022676"/>
    </source>
</evidence>
<evidence type="ECO:0000256" key="8">
    <source>
        <dbReference type="ARBA" id="ARBA00022842"/>
    </source>
</evidence>
<sequence>MTLQEALARLVERQSLTRDEMADVMRVVMSGGATDAQIGALLVALRMKGETTDEIAGAAQVMRELATPVQVTGEHLVDLVGTGGDGANLFNVSTAASFVVAAAGAQVAKHGNRSVSSTSGSSDLLETLGVPLDLTPAQVARAIESVGLGFMFAPAHHAAMRHAIGPRRELGMRTLFNVLGPLTNPAGVRRQVIGVFDPALCRPLAEVLKLLGSEHALVVHGEGGLDELTLSGSTEVAELCRGNIATYRIAPEDVGLQRQNLDGLAVNGAEESAALIRAALAGRDTPAAQKAAAMIALNAGATIYVAGLAATIADGVSLAEDLIATGQAREKMKEFIDFTQMMSQGGHA</sequence>
<dbReference type="InterPro" id="IPR017459">
    <property type="entry name" value="Glycosyl_Trfase_fam3_N_dom"/>
</dbReference>
<feature type="binding site" evidence="12">
    <location>
        <position position="81"/>
    </location>
    <ligand>
        <name>anthranilate</name>
        <dbReference type="ChEBI" id="CHEBI:16567"/>
        <label>1</label>
    </ligand>
</feature>
<evidence type="ECO:0000256" key="7">
    <source>
        <dbReference type="ARBA" id="ARBA00022822"/>
    </source>
</evidence>
<dbReference type="NCBIfam" id="TIGR01245">
    <property type="entry name" value="trpD"/>
    <property type="match status" value="1"/>
</dbReference>
<proteinExistence type="inferred from homology"/>
<dbReference type="InterPro" id="IPR036320">
    <property type="entry name" value="Glycosyl_Trfase_fam3_N_dom_sf"/>
</dbReference>
<dbReference type="FunFam" id="3.40.1030.10:FF:000002">
    <property type="entry name" value="Anthranilate phosphoribosyltransferase"/>
    <property type="match status" value="1"/>
</dbReference>
<dbReference type="Gene3D" id="3.40.1030.10">
    <property type="entry name" value="Nucleoside phosphorylase/phosphoribosyltransferase catalytic domain"/>
    <property type="match status" value="1"/>
</dbReference>
<feature type="binding site" evidence="12">
    <location>
        <position position="93"/>
    </location>
    <ligand>
        <name>Mg(2+)</name>
        <dbReference type="ChEBI" id="CHEBI:18420"/>
        <label>1</label>
    </ligand>
</feature>
<name>A0A3C1KSL5_9GAMM</name>
<feature type="domain" description="Glycosyl transferase family 3" evidence="13">
    <location>
        <begin position="74"/>
        <end position="328"/>
    </location>
</feature>
<feature type="binding site" evidence="12">
    <location>
        <position position="121"/>
    </location>
    <ligand>
        <name>5-phospho-alpha-D-ribose 1-diphosphate</name>
        <dbReference type="ChEBI" id="CHEBI:58017"/>
    </ligand>
</feature>
<dbReference type="InterPro" id="IPR000312">
    <property type="entry name" value="Glycosyl_Trfase_fam3"/>
</dbReference>
<feature type="binding site" evidence="12">
    <location>
        <position position="167"/>
    </location>
    <ligand>
        <name>anthranilate</name>
        <dbReference type="ChEBI" id="CHEBI:16567"/>
        <label>2</label>
    </ligand>
</feature>
<feature type="binding site" evidence="12">
    <location>
        <position position="81"/>
    </location>
    <ligand>
        <name>5-phospho-alpha-D-ribose 1-diphosphate</name>
        <dbReference type="ChEBI" id="CHEBI:58017"/>
    </ligand>
</feature>
<feature type="binding site" evidence="12">
    <location>
        <begin position="91"/>
        <end position="94"/>
    </location>
    <ligand>
        <name>5-phospho-alpha-D-ribose 1-diphosphate</name>
        <dbReference type="ChEBI" id="CHEBI:58017"/>
    </ligand>
</feature>
<feature type="binding site" evidence="12">
    <location>
        <begin position="109"/>
        <end position="117"/>
    </location>
    <ligand>
        <name>5-phospho-alpha-D-ribose 1-diphosphate</name>
        <dbReference type="ChEBI" id="CHEBI:58017"/>
    </ligand>
</feature>
<dbReference type="Gene3D" id="1.20.970.10">
    <property type="entry name" value="Transferase, Pyrimidine Nucleoside Phosphorylase, Chain C"/>
    <property type="match status" value="1"/>
</dbReference>
<evidence type="ECO:0000256" key="9">
    <source>
        <dbReference type="ARBA" id="ARBA00023141"/>
    </source>
</evidence>
<dbReference type="Pfam" id="PF02885">
    <property type="entry name" value="Glycos_trans_3N"/>
    <property type="match status" value="1"/>
</dbReference>